<keyword evidence="1" id="KW-1133">Transmembrane helix</keyword>
<feature type="transmembrane region" description="Helical" evidence="1">
    <location>
        <begin position="272"/>
        <end position="293"/>
    </location>
</feature>
<feature type="domain" description="Acyltransferase 3" evidence="2">
    <location>
        <begin position="15"/>
        <end position="333"/>
    </location>
</feature>
<keyword evidence="4" id="KW-1185">Reference proteome</keyword>
<evidence type="ECO:0000259" key="2">
    <source>
        <dbReference type="Pfam" id="PF01757"/>
    </source>
</evidence>
<dbReference type="InterPro" id="IPR050879">
    <property type="entry name" value="Acyltransferase_3"/>
</dbReference>
<dbReference type="InterPro" id="IPR002656">
    <property type="entry name" value="Acyl_transf_3_dom"/>
</dbReference>
<name>A0ABZ1AZ29_9ACTN</name>
<feature type="transmembrane region" description="Helical" evidence="1">
    <location>
        <begin position="12"/>
        <end position="30"/>
    </location>
</feature>
<evidence type="ECO:0000313" key="4">
    <source>
        <dbReference type="Proteomes" id="UP001324287"/>
    </source>
</evidence>
<feature type="transmembrane region" description="Helical" evidence="1">
    <location>
        <begin position="169"/>
        <end position="192"/>
    </location>
</feature>
<keyword evidence="3" id="KW-0012">Acyltransferase</keyword>
<evidence type="ECO:0000313" key="3">
    <source>
        <dbReference type="EMBL" id="WRL63825.1"/>
    </source>
</evidence>
<accession>A0ABZ1AZ29</accession>
<organism evidence="3 4">
    <name type="scientific">Blastococcus brunescens</name>
    <dbReference type="NCBI Taxonomy" id="1564165"/>
    <lineage>
        <taxon>Bacteria</taxon>
        <taxon>Bacillati</taxon>
        <taxon>Actinomycetota</taxon>
        <taxon>Actinomycetes</taxon>
        <taxon>Geodermatophilales</taxon>
        <taxon>Geodermatophilaceae</taxon>
        <taxon>Blastococcus</taxon>
    </lineage>
</organism>
<protein>
    <submittedName>
        <fullName evidence="3">Acyltransferase</fullName>
        <ecNumber evidence="3">2.3.-.-</ecNumber>
    </submittedName>
</protein>
<keyword evidence="1" id="KW-0472">Membrane</keyword>
<gene>
    <name evidence="3" type="ORF">U6N30_30070</name>
</gene>
<proteinExistence type="predicted"/>
<reference evidence="3 4" key="1">
    <citation type="submission" date="2023-12" db="EMBL/GenBank/DDBJ databases">
        <title>Blastococcus brunescens sp. nov., an actonobacterium isolated from sandstone collected in sahara desert.</title>
        <authorList>
            <person name="Gtari M."/>
            <person name="Ghodhbane F."/>
        </authorList>
    </citation>
    <scope>NUCLEOTIDE SEQUENCE [LARGE SCALE GENOMIC DNA]</scope>
    <source>
        <strain evidence="3 4">BMG 8361</strain>
    </source>
</reference>
<evidence type="ECO:0000256" key="1">
    <source>
        <dbReference type="SAM" id="Phobius"/>
    </source>
</evidence>
<feature type="transmembrane region" description="Helical" evidence="1">
    <location>
        <begin position="81"/>
        <end position="103"/>
    </location>
</feature>
<sequence length="370" mass="41317">MTHAEYLGIRRFGVLDGLRALAILLVFTAHQRGDLFTVFHGATGVTLFFVLSGYLITTLLLREEDRHGRVDFASFYVRRTFRIYPMFLGTIALYCVLILGLGMDAARRSLWVENLPYIVWFPEHLPYFRSTDAYPAFSGAWSIGIEEKFYLVWPVLGFLLLAGWKQARVPVLAVIAVASSATGFVADLVFLAPYQHLAFGAIAAVLLHRERTYAAVATLGRPPVLLAVTAVVLLLQFTTGTRVYIYEDLYGVHGLAIALLVAGLVTTRSRRVAWLSSPPMVFLAAISYTFYLVHGFFVNGVEMVVPEAWGRPGSLLSAGLALGLAVYGSWIVHRWFEEPMRRYGVALSRQMEQRRAVRQEEPAPREPVAV</sequence>
<dbReference type="Pfam" id="PF01757">
    <property type="entry name" value="Acyl_transf_3"/>
    <property type="match status" value="1"/>
</dbReference>
<dbReference type="Proteomes" id="UP001324287">
    <property type="component" value="Chromosome"/>
</dbReference>
<feature type="transmembrane region" description="Helical" evidence="1">
    <location>
        <begin position="313"/>
        <end position="332"/>
    </location>
</feature>
<dbReference type="RefSeq" id="WP_324275156.1">
    <property type="nucleotide sequence ID" value="NZ_CP141261.1"/>
</dbReference>
<keyword evidence="1" id="KW-0812">Transmembrane</keyword>
<dbReference type="PANTHER" id="PTHR23028:SF53">
    <property type="entry name" value="ACYL_TRANSF_3 DOMAIN-CONTAINING PROTEIN"/>
    <property type="match status" value="1"/>
</dbReference>
<keyword evidence="3" id="KW-0808">Transferase</keyword>
<dbReference type="GO" id="GO:0016746">
    <property type="term" value="F:acyltransferase activity"/>
    <property type="evidence" value="ECO:0007669"/>
    <property type="project" value="UniProtKB-KW"/>
</dbReference>
<feature type="transmembrane region" description="Helical" evidence="1">
    <location>
        <begin position="36"/>
        <end position="61"/>
    </location>
</feature>
<dbReference type="EMBL" id="CP141261">
    <property type="protein sequence ID" value="WRL63825.1"/>
    <property type="molecule type" value="Genomic_DNA"/>
</dbReference>
<dbReference type="PANTHER" id="PTHR23028">
    <property type="entry name" value="ACETYLTRANSFERASE"/>
    <property type="match status" value="1"/>
</dbReference>
<feature type="transmembrane region" description="Helical" evidence="1">
    <location>
        <begin position="249"/>
        <end position="265"/>
    </location>
</feature>
<dbReference type="EC" id="2.3.-.-" evidence="3"/>